<dbReference type="HAMAP" id="MF_01398">
    <property type="entry name" value="ATP_synth_b_bprime"/>
    <property type="match status" value="1"/>
</dbReference>
<evidence type="ECO:0000256" key="5">
    <source>
        <dbReference type="ARBA" id="ARBA00022781"/>
    </source>
</evidence>
<evidence type="ECO:0000256" key="10">
    <source>
        <dbReference type="ARBA" id="ARBA00025198"/>
    </source>
</evidence>
<comment type="subunit">
    <text evidence="13">F-type ATPases have 2 components, F(1) - the catalytic core - and F(0) - the membrane proton channel. F(1) has five subunits: alpha(3), beta(3), gamma(1), delta(1), epsilon(1). F(0) has three main subunits: a(1), b(2) and c(10-14). The alpha and beta chains form an alternating ring which encloses part of the gamma chain. F(1) is attached to F(0) by a central stalk formed by the gamma and epsilon chains, while a peripheral stalk is formed by the delta and b chains.</text>
</comment>
<dbReference type="RefSeq" id="WP_184063768.1">
    <property type="nucleotide sequence ID" value="NZ_JACHNZ010000001.1"/>
</dbReference>
<evidence type="ECO:0000256" key="4">
    <source>
        <dbReference type="ARBA" id="ARBA00022692"/>
    </source>
</evidence>
<proteinExistence type="inferred from homology"/>
<dbReference type="GO" id="GO:0045259">
    <property type="term" value="C:proton-transporting ATP synthase complex"/>
    <property type="evidence" value="ECO:0007669"/>
    <property type="project" value="UniProtKB-KW"/>
</dbReference>
<evidence type="ECO:0000256" key="3">
    <source>
        <dbReference type="ARBA" id="ARBA00022547"/>
    </source>
</evidence>
<dbReference type="CDD" id="cd06503">
    <property type="entry name" value="ATP-synt_Fo_b"/>
    <property type="match status" value="1"/>
</dbReference>
<reference evidence="15 16" key="1">
    <citation type="submission" date="2020-08" db="EMBL/GenBank/DDBJ databases">
        <title>Genomic Encyclopedia of Type Strains, Phase IV (KMG-IV): sequencing the most valuable type-strain genomes for metagenomic binning, comparative biology and taxonomic classification.</title>
        <authorList>
            <person name="Goeker M."/>
        </authorList>
    </citation>
    <scope>NUCLEOTIDE SEQUENCE [LARGE SCALE GENOMIC DNA]</scope>
    <source>
        <strain evidence="15 16">DSM 17328</strain>
    </source>
</reference>
<dbReference type="Pfam" id="PF00430">
    <property type="entry name" value="ATP-synt_B"/>
    <property type="match status" value="1"/>
</dbReference>
<dbReference type="GO" id="GO:0046933">
    <property type="term" value="F:proton-transporting ATP synthase activity, rotational mechanism"/>
    <property type="evidence" value="ECO:0007669"/>
    <property type="project" value="UniProtKB-UniRule"/>
</dbReference>
<dbReference type="InterPro" id="IPR050059">
    <property type="entry name" value="ATP_synthase_B_chain"/>
</dbReference>
<evidence type="ECO:0000313" key="15">
    <source>
        <dbReference type="EMBL" id="MBB4630606.1"/>
    </source>
</evidence>
<keyword evidence="6 13" id="KW-1133">Transmembrane helix</keyword>
<keyword evidence="8 13" id="KW-0472">Membrane</keyword>
<evidence type="ECO:0000256" key="11">
    <source>
        <dbReference type="ARBA" id="ARBA00025614"/>
    </source>
</evidence>
<evidence type="ECO:0000256" key="12">
    <source>
        <dbReference type="ARBA" id="ARBA00037847"/>
    </source>
</evidence>
<organism evidence="15 16">
    <name type="scientific">Sphingosinicella soli</name>
    <dbReference type="NCBI Taxonomy" id="333708"/>
    <lineage>
        <taxon>Bacteria</taxon>
        <taxon>Pseudomonadati</taxon>
        <taxon>Pseudomonadota</taxon>
        <taxon>Alphaproteobacteria</taxon>
        <taxon>Sphingomonadales</taxon>
        <taxon>Sphingosinicellaceae</taxon>
        <taxon>Sphingosinicella</taxon>
    </lineage>
</organism>
<evidence type="ECO:0000256" key="2">
    <source>
        <dbReference type="ARBA" id="ARBA00022448"/>
    </source>
</evidence>
<evidence type="ECO:0000256" key="6">
    <source>
        <dbReference type="ARBA" id="ARBA00022989"/>
    </source>
</evidence>
<keyword evidence="2 13" id="KW-0813">Transport</keyword>
<evidence type="ECO:0000256" key="8">
    <source>
        <dbReference type="ARBA" id="ARBA00023136"/>
    </source>
</evidence>
<evidence type="ECO:0000256" key="7">
    <source>
        <dbReference type="ARBA" id="ARBA00023065"/>
    </source>
</evidence>
<dbReference type="GO" id="GO:0012505">
    <property type="term" value="C:endomembrane system"/>
    <property type="evidence" value="ECO:0007669"/>
    <property type="project" value="UniProtKB-SubCell"/>
</dbReference>
<comment type="function">
    <text evidence="10 13">F(1)F(0) ATP synthase produces ATP from ADP in the presence of a proton or sodium gradient. F-type ATPases consist of two structural domains, F(1) containing the extramembraneous catalytic core and F(0) containing the membrane proton channel, linked together by a central stalk and a peripheral stalk. During catalysis, ATP synthesis in the catalytic domain of F(1) is coupled via a rotary mechanism of the central stalk subunits to proton translocation.</text>
</comment>
<gene>
    <name evidence="13" type="primary">atpF</name>
    <name evidence="15" type="ORF">GGQ98_000207</name>
</gene>
<keyword evidence="13" id="KW-1003">Cell membrane</keyword>
<dbReference type="GO" id="GO:0046961">
    <property type="term" value="F:proton-transporting ATPase activity, rotational mechanism"/>
    <property type="evidence" value="ECO:0007669"/>
    <property type="project" value="TreeGrafter"/>
</dbReference>
<dbReference type="PANTHER" id="PTHR33445">
    <property type="entry name" value="ATP SYNTHASE SUBUNIT B', CHLOROPLASTIC"/>
    <property type="match status" value="1"/>
</dbReference>
<dbReference type="InterPro" id="IPR002146">
    <property type="entry name" value="ATP_synth_b/b'su_bac/chlpt"/>
</dbReference>
<comment type="similarity">
    <text evidence="1 13 14">Belongs to the ATPase B chain family.</text>
</comment>
<dbReference type="GO" id="GO:0005886">
    <property type="term" value="C:plasma membrane"/>
    <property type="evidence" value="ECO:0007669"/>
    <property type="project" value="UniProtKB-SubCell"/>
</dbReference>
<name>A0A7W7F4T4_9SPHN</name>
<dbReference type="Proteomes" id="UP000566324">
    <property type="component" value="Unassembled WGS sequence"/>
</dbReference>
<comment type="caution">
    <text evidence="15">The sequence shown here is derived from an EMBL/GenBank/DDBJ whole genome shotgun (WGS) entry which is preliminary data.</text>
</comment>
<keyword evidence="16" id="KW-1185">Reference proteome</keyword>
<comment type="subcellular location">
    <subcellularLocation>
        <location evidence="13">Cell membrane</location>
        <topology evidence="13">Single-pass membrane protein</topology>
    </subcellularLocation>
    <subcellularLocation>
        <location evidence="12">Endomembrane system</location>
        <topology evidence="12">Single-pass membrane protein</topology>
    </subcellularLocation>
</comment>
<evidence type="ECO:0000256" key="14">
    <source>
        <dbReference type="RuleBase" id="RU003848"/>
    </source>
</evidence>
<sequence>MPQFDPSNFLPQMFWLAITFAILYFGVVRLTLPKIGKVVDERASIIAADLSAAQVAHTAAETTGEAYNAVLAKSRDAATGVVAEAKAVTARENEARLAAVDAELNARLSSAEARISDARAKALGEIDAAAGEAAADVVERLTGVRPGALEARAAVDASLS</sequence>
<evidence type="ECO:0000313" key="16">
    <source>
        <dbReference type="Proteomes" id="UP000566324"/>
    </source>
</evidence>
<keyword evidence="3 13" id="KW-0138">CF(0)</keyword>
<keyword evidence="9 13" id="KW-0066">ATP synthesis</keyword>
<keyword evidence="4 13" id="KW-0812">Transmembrane</keyword>
<keyword evidence="7 13" id="KW-0406">Ion transport</keyword>
<comment type="function">
    <text evidence="11">Component of the F(0) channel, it forms part of the peripheral stalk, linking F(1) to F(0). The b'-subunit is a diverged and duplicated form of b found in plants and photosynthetic bacteria.</text>
</comment>
<evidence type="ECO:0000256" key="9">
    <source>
        <dbReference type="ARBA" id="ARBA00023310"/>
    </source>
</evidence>
<dbReference type="EMBL" id="JACHNZ010000001">
    <property type="protein sequence ID" value="MBB4630606.1"/>
    <property type="molecule type" value="Genomic_DNA"/>
</dbReference>
<dbReference type="PANTHER" id="PTHR33445:SF1">
    <property type="entry name" value="ATP SYNTHASE SUBUNIT B"/>
    <property type="match status" value="1"/>
</dbReference>
<feature type="transmembrane region" description="Helical" evidence="13">
    <location>
        <begin position="12"/>
        <end position="32"/>
    </location>
</feature>
<dbReference type="AlphaFoldDB" id="A0A7W7F4T4"/>
<accession>A0A7W7F4T4</accession>
<evidence type="ECO:0000256" key="1">
    <source>
        <dbReference type="ARBA" id="ARBA00005513"/>
    </source>
</evidence>
<protein>
    <recommendedName>
        <fullName evidence="13">ATP synthase subunit b</fullName>
    </recommendedName>
    <alternativeName>
        <fullName evidence="13">ATP synthase F(0) sector subunit b</fullName>
    </alternativeName>
    <alternativeName>
        <fullName evidence="13">ATPase subunit I</fullName>
    </alternativeName>
    <alternativeName>
        <fullName evidence="13">F-type ATPase subunit b</fullName>
        <shortName evidence="13">F-ATPase subunit b</shortName>
    </alternativeName>
</protein>
<keyword evidence="5 13" id="KW-0375">Hydrogen ion transport</keyword>
<evidence type="ECO:0000256" key="13">
    <source>
        <dbReference type="HAMAP-Rule" id="MF_01398"/>
    </source>
</evidence>